<dbReference type="InterPro" id="IPR016072">
    <property type="entry name" value="Skp1_comp_dimer"/>
</dbReference>
<evidence type="ECO:0000256" key="3">
    <source>
        <dbReference type="PIRNR" id="PIRNR028729"/>
    </source>
</evidence>
<comment type="pathway">
    <text evidence="3">Protein modification; protein ubiquitination.</text>
</comment>
<dbReference type="GO" id="GO:0016874">
    <property type="term" value="F:ligase activity"/>
    <property type="evidence" value="ECO:0007669"/>
    <property type="project" value="UniProtKB-KW"/>
</dbReference>
<dbReference type="FunFam" id="3.30.710.10:FF:000026">
    <property type="entry name" value="E3 ubiquitin ligase complex SCF subunit"/>
    <property type="match status" value="1"/>
</dbReference>
<dbReference type="InterPro" id="IPR011333">
    <property type="entry name" value="SKP1/BTB/POZ_sf"/>
</dbReference>
<dbReference type="EMBL" id="VRMN01000003">
    <property type="protein sequence ID" value="KAA8495398.1"/>
    <property type="molecule type" value="Genomic_DNA"/>
</dbReference>
<evidence type="ECO:0000313" key="7">
    <source>
        <dbReference type="Proteomes" id="UP000324585"/>
    </source>
</evidence>
<dbReference type="Gene3D" id="3.30.710.10">
    <property type="entry name" value="Potassium Channel Kv1.1, Chain A"/>
    <property type="match status" value="1"/>
</dbReference>
<evidence type="ECO:0000313" key="6">
    <source>
        <dbReference type="EMBL" id="KAA8495398.1"/>
    </source>
</evidence>
<organism evidence="6 7">
    <name type="scientific">Porphyridium purpureum</name>
    <name type="common">Red alga</name>
    <name type="synonym">Porphyridium cruentum</name>
    <dbReference type="NCBI Taxonomy" id="35688"/>
    <lineage>
        <taxon>Eukaryota</taxon>
        <taxon>Rhodophyta</taxon>
        <taxon>Bangiophyceae</taxon>
        <taxon>Porphyridiales</taxon>
        <taxon>Porphyridiaceae</taxon>
        <taxon>Porphyridium</taxon>
    </lineage>
</organism>
<keyword evidence="7" id="KW-1185">Reference proteome</keyword>
<name>A0A5J4YW41_PORPP</name>
<dbReference type="PANTHER" id="PTHR11165">
    <property type="entry name" value="SKP1"/>
    <property type="match status" value="1"/>
</dbReference>
<accession>A0A5J4YW41</accession>
<protein>
    <submittedName>
        <fullName evidence="6">SCF ubiquitin ligase complex protein SKP1a</fullName>
    </submittedName>
</protein>
<comment type="caution">
    <text evidence="6">The sequence shown here is derived from an EMBL/GenBank/DDBJ whole genome shotgun (WGS) entry which is preliminary data.</text>
</comment>
<dbReference type="CDD" id="cd18322">
    <property type="entry name" value="BTB_POZ_SKP1"/>
    <property type="match status" value="1"/>
</dbReference>
<dbReference type="InterPro" id="IPR036296">
    <property type="entry name" value="SKP1-like_dim_sf"/>
</dbReference>
<dbReference type="OrthoDB" id="7827685at2759"/>
<dbReference type="SMART" id="SM00512">
    <property type="entry name" value="Skp1"/>
    <property type="match status" value="1"/>
</dbReference>
<evidence type="ECO:0000256" key="1">
    <source>
        <dbReference type="ARBA" id="ARBA00009993"/>
    </source>
</evidence>
<dbReference type="GO" id="GO:0006511">
    <property type="term" value="P:ubiquitin-dependent protein catabolic process"/>
    <property type="evidence" value="ECO:0007669"/>
    <property type="project" value="InterPro"/>
</dbReference>
<dbReference type="PIRSF" id="PIRSF028729">
    <property type="entry name" value="E3_ubiquit_lig_SCF_Skp"/>
    <property type="match status" value="1"/>
</dbReference>
<keyword evidence="2 3" id="KW-0833">Ubl conjugation pathway</keyword>
<dbReference type="SUPFAM" id="SSF81382">
    <property type="entry name" value="Skp1 dimerisation domain-like"/>
    <property type="match status" value="1"/>
</dbReference>
<reference evidence="7" key="1">
    <citation type="journal article" date="2019" name="Nat. Commun.">
        <title>Expansion of phycobilisome linker gene families in mesophilic red algae.</title>
        <authorList>
            <person name="Lee J."/>
            <person name="Kim D."/>
            <person name="Bhattacharya D."/>
            <person name="Yoon H.S."/>
        </authorList>
    </citation>
    <scope>NUCLEOTIDE SEQUENCE [LARGE SCALE GENOMIC DNA]</scope>
    <source>
        <strain evidence="7">CCMP 1328</strain>
    </source>
</reference>
<dbReference type="InterPro" id="IPR016073">
    <property type="entry name" value="Skp1_comp_POZ"/>
</dbReference>
<dbReference type="GO" id="GO:0016567">
    <property type="term" value="P:protein ubiquitination"/>
    <property type="evidence" value="ECO:0007669"/>
    <property type="project" value="UniProtKB-UniPathway"/>
</dbReference>
<dbReference type="OMA" id="LHIEYSC"/>
<gene>
    <name evidence="6" type="ORF">FVE85_1553</name>
</gene>
<dbReference type="UniPathway" id="UPA00143"/>
<feature type="domain" description="SKP1 component POZ" evidence="5">
    <location>
        <begin position="8"/>
        <end position="66"/>
    </location>
</feature>
<proteinExistence type="inferred from homology"/>
<dbReference type="AlphaFoldDB" id="A0A5J4YW41"/>
<feature type="domain" description="SKP1 component dimerisation" evidence="4">
    <location>
        <begin position="107"/>
        <end position="153"/>
    </location>
</feature>
<dbReference type="Pfam" id="PF03931">
    <property type="entry name" value="Skp1_POZ"/>
    <property type="match status" value="1"/>
</dbReference>
<dbReference type="Pfam" id="PF01466">
    <property type="entry name" value="Skp1"/>
    <property type="match status" value="1"/>
</dbReference>
<evidence type="ECO:0000259" key="4">
    <source>
        <dbReference type="Pfam" id="PF01466"/>
    </source>
</evidence>
<dbReference type="SUPFAM" id="SSF54695">
    <property type="entry name" value="POZ domain"/>
    <property type="match status" value="1"/>
</dbReference>
<sequence>MVDGSEQFVALVSSDNETFNVERGVANVSGLVANVLEDVSEEETTIPIPNVESAILAKVIEYCRYHYHLQSNPQSDEDIDKWNKEFVRVDKPTLFHLILAANYMDIQSLLDLTCKSVADMIKGKSAEQIRGEFGIVNDFTPEEEEEIRRENAWVEDR</sequence>
<dbReference type="Proteomes" id="UP000324585">
    <property type="component" value="Unassembled WGS sequence"/>
</dbReference>
<evidence type="ECO:0000256" key="2">
    <source>
        <dbReference type="ARBA" id="ARBA00022786"/>
    </source>
</evidence>
<evidence type="ECO:0000259" key="5">
    <source>
        <dbReference type="Pfam" id="PF03931"/>
    </source>
</evidence>
<dbReference type="InterPro" id="IPR001232">
    <property type="entry name" value="SKP1-like"/>
</dbReference>
<keyword evidence="6" id="KW-0436">Ligase</keyword>
<comment type="similarity">
    <text evidence="1 3">Belongs to the SKP1 family.</text>
</comment>
<dbReference type="InterPro" id="IPR016897">
    <property type="entry name" value="SKP1"/>
</dbReference>